<gene>
    <name evidence="5" type="primary">LOC106156899</name>
</gene>
<dbReference type="OrthoDB" id="10035013at2759"/>
<dbReference type="STRING" id="7574.A0A1S3HP12"/>
<dbReference type="OMA" id="WQLNLMA"/>
<keyword evidence="1" id="KW-0175">Coiled coil</keyword>
<sequence>MDHQPKSTLDGLPKQFIASLRTLFDILDDDKTGLVRLGEIETRWKEDGIKELPRGVIEALRKVTPPNGLLTFERFVAGLKIALLRNRGDHKDKENQGPLKSQINGPSTNRSNGLTGQRQIFGGQKSHTASQNERTATVRPINNAMQQRALSMPHLADPGKGSNSDMDEPTSAPLGPRNEWFVQSHNQIPEQNRFHHNPALPKDKTGIVATLKSWQRDKMGGTSVVQSEFQGNRPVSTSNLPESRGAVPGAATVNKDGQGRTFEDAMMHKRAVPKKKEPRRHTLANGIDYNMLKRMKQLEQERDVLLQGLEAVDKAREWYHNQLIAVQEKQKYLGKSTAQSDYSLEANQERMNFQMARIYEVNQQLKALIDSSEKGFPLHMNLAVGDRLPRTTSTSSEQEQHVTQMVKAQNRMLTTEISQKSDRITQLEREKASLIRELFEARSKGAKNVNSEDTTFM</sequence>
<reference evidence="5" key="1">
    <citation type="submission" date="2025-08" db="UniProtKB">
        <authorList>
            <consortium name="RefSeq"/>
        </authorList>
    </citation>
    <scope>IDENTIFICATION</scope>
    <source>
        <tissue evidence="5">Gonads</tissue>
    </source>
</reference>
<dbReference type="PANTHER" id="PTHR14907:SF2">
    <property type="entry name" value="SUPPRESSOR APC DOMAIN-CONTAINING PROTEIN 2"/>
    <property type="match status" value="1"/>
</dbReference>
<dbReference type="KEGG" id="lak:106156899"/>
<dbReference type="Gene3D" id="1.10.287.450">
    <property type="entry name" value="Helix hairpin bin"/>
    <property type="match status" value="1"/>
</dbReference>
<feature type="region of interest" description="Disordered" evidence="2">
    <location>
        <begin position="222"/>
        <end position="247"/>
    </location>
</feature>
<dbReference type="GeneID" id="106156899"/>
<dbReference type="InterPro" id="IPR057953">
    <property type="entry name" value="SAPC2_N"/>
</dbReference>
<feature type="compositionally biased region" description="Polar residues" evidence="2">
    <location>
        <begin position="125"/>
        <end position="135"/>
    </location>
</feature>
<dbReference type="Proteomes" id="UP000085678">
    <property type="component" value="Unplaced"/>
</dbReference>
<evidence type="ECO:0000313" key="5">
    <source>
        <dbReference type="RefSeq" id="XP_013387793.1"/>
    </source>
</evidence>
<organism evidence="4 5">
    <name type="scientific">Lingula anatina</name>
    <name type="common">Brachiopod</name>
    <name type="synonym">Lingula unguis</name>
    <dbReference type="NCBI Taxonomy" id="7574"/>
    <lineage>
        <taxon>Eukaryota</taxon>
        <taxon>Metazoa</taxon>
        <taxon>Spiralia</taxon>
        <taxon>Lophotrochozoa</taxon>
        <taxon>Brachiopoda</taxon>
        <taxon>Linguliformea</taxon>
        <taxon>Lingulata</taxon>
        <taxon>Lingulida</taxon>
        <taxon>Linguloidea</taxon>
        <taxon>Lingulidae</taxon>
        <taxon>Lingula</taxon>
    </lineage>
</organism>
<feature type="coiled-coil region" evidence="1">
    <location>
        <begin position="410"/>
        <end position="444"/>
    </location>
</feature>
<dbReference type="SUPFAM" id="SSF47473">
    <property type="entry name" value="EF-hand"/>
    <property type="match status" value="1"/>
</dbReference>
<dbReference type="AlphaFoldDB" id="A0A1S3HP12"/>
<dbReference type="InterPro" id="IPR011992">
    <property type="entry name" value="EF-hand-dom_pair"/>
</dbReference>
<name>A0A1S3HP12_LINAN</name>
<feature type="region of interest" description="Disordered" evidence="2">
    <location>
        <begin position="89"/>
        <end position="138"/>
    </location>
</feature>
<proteinExistence type="predicted"/>
<dbReference type="Pfam" id="PF11414">
    <property type="entry name" value="Suppressor_APC"/>
    <property type="match status" value="1"/>
</dbReference>
<evidence type="ECO:0000256" key="2">
    <source>
        <dbReference type="SAM" id="MobiDB-lite"/>
    </source>
</evidence>
<dbReference type="InterPro" id="IPR026828">
    <property type="entry name" value="SAPC2_1/2"/>
</dbReference>
<dbReference type="Pfam" id="PF25825">
    <property type="entry name" value="SAPC2_N"/>
    <property type="match status" value="1"/>
</dbReference>
<evidence type="ECO:0000256" key="1">
    <source>
        <dbReference type="SAM" id="Coils"/>
    </source>
</evidence>
<evidence type="ECO:0000259" key="3">
    <source>
        <dbReference type="Pfam" id="PF25825"/>
    </source>
</evidence>
<accession>A0A1S3HP12</accession>
<protein>
    <submittedName>
        <fullName evidence="5">Suppressor APC domain-containing protein 2</fullName>
    </submittedName>
</protein>
<evidence type="ECO:0000313" key="4">
    <source>
        <dbReference type="Proteomes" id="UP000085678"/>
    </source>
</evidence>
<feature type="compositionally biased region" description="Polar residues" evidence="2">
    <location>
        <begin position="98"/>
        <end position="118"/>
    </location>
</feature>
<feature type="domain" description="Suppressor APC" evidence="3">
    <location>
        <begin position="11"/>
        <end position="89"/>
    </location>
</feature>
<dbReference type="RefSeq" id="XP_013387793.1">
    <property type="nucleotide sequence ID" value="XM_013532339.2"/>
</dbReference>
<dbReference type="PANTHER" id="PTHR14907">
    <property type="entry name" value="FI14130P"/>
    <property type="match status" value="1"/>
</dbReference>
<feature type="compositionally biased region" description="Polar residues" evidence="2">
    <location>
        <begin position="223"/>
        <end position="241"/>
    </location>
</feature>
<dbReference type="InParanoid" id="A0A1S3HP12"/>
<keyword evidence="4" id="KW-1185">Reference proteome</keyword>